<gene>
    <name evidence="2" type="ORF">NBRC111893_56</name>
</gene>
<dbReference type="SUPFAM" id="SSF55424">
    <property type="entry name" value="FAD/NAD-linked reductases, dimerisation (C-terminal) domain"/>
    <property type="match status" value="1"/>
</dbReference>
<accession>A0A401FHQ9</accession>
<protein>
    <submittedName>
        <fullName evidence="2">NADH peroxidase Npx</fullName>
        <ecNumber evidence="2">1.11.1.1</ecNumber>
    </submittedName>
</protein>
<organism evidence="2 3">
    <name type="scientific">Lentilactobacillus kosonis</name>
    <dbReference type="NCBI Taxonomy" id="2810561"/>
    <lineage>
        <taxon>Bacteria</taxon>
        <taxon>Bacillati</taxon>
        <taxon>Bacillota</taxon>
        <taxon>Bacilli</taxon>
        <taxon>Lactobacillales</taxon>
        <taxon>Lactobacillaceae</taxon>
        <taxon>Lentilactobacillus</taxon>
    </lineage>
</organism>
<dbReference type="AlphaFoldDB" id="A0A401FHQ9"/>
<dbReference type="GO" id="GO:0016692">
    <property type="term" value="F:NADH peroxidase activity"/>
    <property type="evidence" value="ECO:0007669"/>
    <property type="project" value="UniProtKB-EC"/>
</dbReference>
<dbReference type="Proteomes" id="UP000286974">
    <property type="component" value="Unassembled WGS sequence"/>
</dbReference>
<dbReference type="Gene3D" id="3.30.390.30">
    <property type="match status" value="1"/>
</dbReference>
<dbReference type="InterPro" id="IPR004099">
    <property type="entry name" value="Pyr_nucl-diS_OxRdtase_dimer"/>
</dbReference>
<dbReference type="Pfam" id="PF02852">
    <property type="entry name" value="Pyr_redox_dim"/>
    <property type="match status" value="1"/>
</dbReference>
<evidence type="ECO:0000313" key="3">
    <source>
        <dbReference type="Proteomes" id="UP000286974"/>
    </source>
</evidence>
<name>A0A401FHQ9_9LACO</name>
<evidence type="ECO:0000259" key="1">
    <source>
        <dbReference type="Pfam" id="PF02852"/>
    </source>
</evidence>
<reference evidence="2 3" key="1">
    <citation type="submission" date="2017-11" db="EMBL/GenBank/DDBJ databases">
        <title>Draft Genome Sequence of Lactobacillus curieae NBRC 111893 isolated from Koso, a Japanese sugar-Vegetable Fermented Beverage.</title>
        <authorList>
            <person name="Chiou T.Y."/>
            <person name="Oshima K."/>
            <person name="Suda W."/>
            <person name="Hattori M."/>
            <person name="Takahashi T."/>
        </authorList>
    </citation>
    <scope>NUCLEOTIDE SEQUENCE [LARGE SCALE GENOMIC DNA]</scope>
    <source>
        <strain evidence="2 3">NBRC111893</strain>
    </source>
</reference>
<sequence length="90" mass="10099">MVGTDLNFHSQEKVQFKLIYDPVNFQILGGQVMSKANISDFINTISLAIQMEMTIEQLADADFFFHPSQGNEENVMSAAAHKAVKLEHLD</sequence>
<keyword evidence="3" id="KW-1185">Reference proteome</keyword>
<evidence type="ECO:0000313" key="2">
    <source>
        <dbReference type="EMBL" id="GAY71910.1"/>
    </source>
</evidence>
<dbReference type="EMBL" id="BEXA01000001">
    <property type="protein sequence ID" value="GAY71910.1"/>
    <property type="molecule type" value="Genomic_DNA"/>
</dbReference>
<dbReference type="EC" id="1.11.1.1" evidence="2"/>
<dbReference type="InterPro" id="IPR016156">
    <property type="entry name" value="FAD/NAD-linked_Rdtase_dimer_sf"/>
</dbReference>
<keyword evidence="2" id="KW-0575">Peroxidase</keyword>
<keyword evidence="2" id="KW-0560">Oxidoreductase</keyword>
<proteinExistence type="predicted"/>
<comment type="caution">
    <text evidence="2">The sequence shown here is derived from an EMBL/GenBank/DDBJ whole genome shotgun (WGS) entry which is preliminary data.</text>
</comment>
<feature type="domain" description="Pyridine nucleotide-disulphide oxidoreductase dimerisation" evidence="1">
    <location>
        <begin position="9"/>
        <end position="70"/>
    </location>
</feature>